<dbReference type="GO" id="GO:0004130">
    <property type="term" value="F:cytochrome-c peroxidase activity"/>
    <property type="evidence" value="ECO:0007669"/>
    <property type="project" value="UniProtKB-EC"/>
</dbReference>
<dbReference type="EC" id="1.11.1.5" evidence="11"/>
<feature type="domain" description="Cytochrome c" evidence="10">
    <location>
        <begin position="32"/>
        <end position="157"/>
    </location>
</feature>
<dbReference type="PANTHER" id="PTHR30600">
    <property type="entry name" value="CYTOCHROME C PEROXIDASE-RELATED"/>
    <property type="match status" value="1"/>
</dbReference>
<evidence type="ECO:0000313" key="12">
    <source>
        <dbReference type="Proteomes" id="UP001285263"/>
    </source>
</evidence>
<feature type="domain" description="Cytochrome c" evidence="10">
    <location>
        <begin position="216"/>
        <end position="393"/>
    </location>
</feature>
<protein>
    <submittedName>
        <fullName evidence="11">Cytochrome c peroxidase</fullName>
        <ecNumber evidence="11">1.11.1.5</ecNumber>
    </submittedName>
</protein>
<evidence type="ECO:0000256" key="8">
    <source>
        <dbReference type="SAM" id="MobiDB-lite"/>
    </source>
</evidence>
<evidence type="ECO:0000313" key="11">
    <source>
        <dbReference type="EMBL" id="MDY0748487.1"/>
    </source>
</evidence>
<evidence type="ECO:0000256" key="7">
    <source>
        <dbReference type="PROSITE-ProRule" id="PRU00433"/>
    </source>
</evidence>
<name>A0ABU5DQ77_9BURK</name>
<accession>A0ABU5DQ77</accession>
<dbReference type="RefSeq" id="WP_320426451.1">
    <property type="nucleotide sequence ID" value="NZ_JAXCLA010000010.1"/>
</dbReference>
<dbReference type="PROSITE" id="PS51007">
    <property type="entry name" value="CYTC"/>
    <property type="match status" value="2"/>
</dbReference>
<gene>
    <name evidence="11" type="ORF">SNE35_28565</name>
</gene>
<keyword evidence="2 7" id="KW-0349">Heme</keyword>
<keyword evidence="5 11" id="KW-0560">Oxidoreductase</keyword>
<feature type="signal peptide" evidence="9">
    <location>
        <begin position="1"/>
        <end position="20"/>
    </location>
</feature>
<dbReference type="Pfam" id="PF03150">
    <property type="entry name" value="CCP_MauG"/>
    <property type="match status" value="1"/>
</dbReference>
<dbReference type="EMBL" id="JAXCLA010000010">
    <property type="protein sequence ID" value="MDY0748487.1"/>
    <property type="molecule type" value="Genomic_DNA"/>
</dbReference>
<sequence>MIRALLVSAATLLFVVSAQAQSAQSAQTALSLPAQVGKQMFVDKTLSGSGRMSCASCHDPANHYAPANDLSVQLGGPKLNKPGVRAVPTLTYKDYTTAYTDLADNPDGVSAPGPGGGFTWDGGAGTLAEQAKIPLLSPVEMANHSVADVVAKLKKSSYAALFVQAFGPHAFDKPALAFARAMDALQAYQLEDPSFHPYSSKYDLYSSNKVGGDLTPAEVRGFAVFQDPNRGNCAACHFSGAGVGGSVAQFTDYSFSAIGVPRNTKAITANKDAKHFDMGICSRADHPRPDSAEFCGMFKTPTLRNVATRKSFFHNGQIRSLEEAVRFYATRDSNPERWYPTVNGKVQKFNDLPRKYHGNIDTQMPLDGRAPGSTPPMNEQDIQDLLAFLNTLTDSYVPPEPPKPAPPSAEALAPALGRYLAAHGEICVAKYDWPIDVSARDIASRTRDSIQMPVLERQGLVSSRDGYVVYRDDKGEESVPTKRYVLTEAGERFYKAHDVTLHAPGGGDGATHHRDLCAGQLELERIVRVNAPEAPTHVSVAYQYRFKAEPWVTPDDVRRVFPMLDTLLQGQGKMEMQQGFHLDGEAWVADTTLEAK</sequence>
<dbReference type="PANTHER" id="PTHR30600:SF10">
    <property type="entry name" value="BLL6722 PROTEIN"/>
    <property type="match status" value="1"/>
</dbReference>
<organism evidence="11 12">
    <name type="scientific">Roseateles agri</name>
    <dbReference type="NCBI Taxonomy" id="3098619"/>
    <lineage>
        <taxon>Bacteria</taxon>
        <taxon>Pseudomonadati</taxon>
        <taxon>Pseudomonadota</taxon>
        <taxon>Betaproteobacteria</taxon>
        <taxon>Burkholderiales</taxon>
        <taxon>Sphaerotilaceae</taxon>
        <taxon>Roseateles</taxon>
    </lineage>
</organism>
<keyword evidence="11" id="KW-0575">Peroxidase</keyword>
<dbReference type="InterPro" id="IPR004852">
    <property type="entry name" value="Di-haem_cyt_c_peroxidsae"/>
</dbReference>
<comment type="subcellular location">
    <subcellularLocation>
        <location evidence="1">Cell envelope</location>
    </subcellularLocation>
</comment>
<proteinExistence type="predicted"/>
<keyword evidence="12" id="KW-1185">Reference proteome</keyword>
<keyword evidence="6 7" id="KW-0408">Iron</keyword>
<keyword evidence="3 7" id="KW-0479">Metal-binding</keyword>
<dbReference type="InterPro" id="IPR009056">
    <property type="entry name" value="Cyt_c-like_dom"/>
</dbReference>
<dbReference type="SUPFAM" id="SSF46626">
    <property type="entry name" value="Cytochrome c"/>
    <property type="match status" value="2"/>
</dbReference>
<dbReference type="InterPro" id="IPR051395">
    <property type="entry name" value="Cytochrome_c_Peroxidase/MauG"/>
</dbReference>
<evidence type="ECO:0000259" key="10">
    <source>
        <dbReference type="PROSITE" id="PS51007"/>
    </source>
</evidence>
<evidence type="ECO:0000256" key="3">
    <source>
        <dbReference type="ARBA" id="ARBA00022723"/>
    </source>
</evidence>
<keyword evidence="4 9" id="KW-0732">Signal</keyword>
<dbReference type="Gene3D" id="1.10.760.10">
    <property type="entry name" value="Cytochrome c-like domain"/>
    <property type="match status" value="2"/>
</dbReference>
<evidence type="ECO:0000256" key="4">
    <source>
        <dbReference type="ARBA" id="ARBA00022729"/>
    </source>
</evidence>
<dbReference type="InterPro" id="IPR036909">
    <property type="entry name" value="Cyt_c-like_dom_sf"/>
</dbReference>
<comment type="caution">
    <text evidence="11">The sequence shown here is derived from an EMBL/GenBank/DDBJ whole genome shotgun (WGS) entry which is preliminary data.</text>
</comment>
<evidence type="ECO:0000256" key="1">
    <source>
        <dbReference type="ARBA" id="ARBA00004196"/>
    </source>
</evidence>
<evidence type="ECO:0000256" key="9">
    <source>
        <dbReference type="SAM" id="SignalP"/>
    </source>
</evidence>
<evidence type="ECO:0000256" key="6">
    <source>
        <dbReference type="ARBA" id="ARBA00023004"/>
    </source>
</evidence>
<feature type="chain" id="PRO_5047259252" evidence="9">
    <location>
        <begin position="21"/>
        <end position="596"/>
    </location>
</feature>
<feature type="region of interest" description="Disordered" evidence="8">
    <location>
        <begin position="357"/>
        <end position="376"/>
    </location>
</feature>
<evidence type="ECO:0000256" key="2">
    <source>
        <dbReference type="ARBA" id="ARBA00022617"/>
    </source>
</evidence>
<dbReference type="Proteomes" id="UP001285263">
    <property type="component" value="Unassembled WGS sequence"/>
</dbReference>
<evidence type="ECO:0000256" key="5">
    <source>
        <dbReference type="ARBA" id="ARBA00023002"/>
    </source>
</evidence>
<reference evidence="11 12" key="1">
    <citation type="submission" date="2023-11" db="EMBL/GenBank/DDBJ databases">
        <title>Paucibacter sp. nov., isolated from fresh soil in Korea.</title>
        <authorList>
            <person name="Le N.T.T."/>
        </authorList>
    </citation>
    <scope>NUCLEOTIDE SEQUENCE [LARGE SCALE GENOMIC DNA]</scope>
    <source>
        <strain evidence="11 12">R3-3</strain>
    </source>
</reference>